<dbReference type="Pfam" id="PF08726">
    <property type="entry name" value="EFhand_Ca_insen"/>
    <property type="match status" value="1"/>
</dbReference>
<dbReference type="SMART" id="SM00054">
    <property type="entry name" value="EFh"/>
    <property type="match status" value="2"/>
</dbReference>
<evidence type="ECO:0000313" key="14">
    <source>
        <dbReference type="EMBL" id="KAL3118198.1"/>
    </source>
</evidence>
<accession>A0ABD2LSW4</accession>
<dbReference type="PANTHER" id="PTHR11915">
    <property type="entry name" value="SPECTRIN/FILAMIN RELATED CYTOSKELETAL PROTEIN"/>
    <property type="match status" value="1"/>
</dbReference>
<keyword evidence="15" id="KW-1185">Reference proteome</keyword>
<evidence type="ECO:0000313" key="15">
    <source>
        <dbReference type="Proteomes" id="UP001620626"/>
    </source>
</evidence>
<evidence type="ECO:0000256" key="2">
    <source>
        <dbReference type="ARBA" id="ARBA00006826"/>
    </source>
</evidence>
<dbReference type="SMART" id="SM00150">
    <property type="entry name" value="SPEC"/>
    <property type="match status" value="5"/>
</dbReference>
<dbReference type="GO" id="GO:0008017">
    <property type="term" value="F:microtubule binding"/>
    <property type="evidence" value="ECO:0007669"/>
    <property type="project" value="UniProtKB-ARBA"/>
</dbReference>
<dbReference type="FunFam" id="1.10.238.10:FF:000020">
    <property type="entry name" value="spectrin alpha chain, non-erythrocytic 1"/>
    <property type="match status" value="1"/>
</dbReference>
<evidence type="ECO:0000256" key="9">
    <source>
        <dbReference type="ARBA" id="ARBA00023203"/>
    </source>
</evidence>
<dbReference type="InterPro" id="IPR018247">
    <property type="entry name" value="EF_Hand_1_Ca_BS"/>
</dbReference>
<dbReference type="CDD" id="cd00176">
    <property type="entry name" value="SPEC"/>
    <property type="match status" value="3"/>
</dbReference>
<dbReference type="CDD" id="cd00051">
    <property type="entry name" value="EFh"/>
    <property type="match status" value="1"/>
</dbReference>
<dbReference type="Gene3D" id="1.20.58.60">
    <property type="match status" value="5"/>
</dbReference>
<dbReference type="SUPFAM" id="SSF47473">
    <property type="entry name" value="EF-hand"/>
    <property type="match status" value="1"/>
</dbReference>
<keyword evidence="9" id="KW-0009">Actin-binding</keyword>
<dbReference type="Proteomes" id="UP001620626">
    <property type="component" value="Unassembled WGS sequence"/>
</dbReference>
<evidence type="ECO:0000259" key="13">
    <source>
        <dbReference type="PROSITE" id="PS50222"/>
    </source>
</evidence>
<evidence type="ECO:0000256" key="6">
    <source>
        <dbReference type="ARBA" id="ARBA00022723"/>
    </source>
</evidence>
<keyword evidence="11" id="KW-0175">Coiled coil</keyword>
<comment type="caution">
    <text evidence="14">The sequence shown here is derived from an EMBL/GenBank/DDBJ whole genome shotgun (WGS) entry which is preliminary data.</text>
</comment>
<organism evidence="14 15">
    <name type="scientific">Heterodera trifolii</name>
    <dbReference type="NCBI Taxonomy" id="157864"/>
    <lineage>
        <taxon>Eukaryota</taxon>
        <taxon>Metazoa</taxon>
        <taxon>Ecdysozoa</taxon>
        <taxon>Nematoda</taxon>
        <taxon>Chromadorea</taxon>
        <taxon>Rhabditida</taxon>
        <taxon>Tylenchina</taxon>
        <taxon>Tylenchomorpha</taxon>
        <taxon>Tylenchoidea</taxon>
        <taxon>Heteroderidae</taxon>
        <taxon>Heteroderinae</taxon>
        <taxon>Heterodera</taxon>
    </lineage>
</organism>
<dbReference type="Pfam" id="PF00435">
    <property type="entry name" value="Spectrin"/>
    <property type="match status" value="5"/>
</dbReference>
<evidence type="ECO:0000256" key="8">
    <source>
        <dbReference type="ARBA" id="ARBA00022837"/>
    </source>
</evidence>
<dbReference type="GO" id="GO:0005856">
    <property type="term" value="C:cytoskeleton"/>
    <property type="evidence" value="ECO:0007669"/>
    <property type="project" value="UniProtKB-SubCell"/>
</dbReference>
<feature type="region of interest" description="Disordered" evidence="12">
    <location>
        <begin position="1"/>
        <end position="35"/>
    </location>
</feature>
<dbReference type="InterPro" id="IPR002017">
    <property type="entry name" value="Spectrin_repeat"/>
</dbReference>
<dbReference type="SUPFAM" id="SSF46966">
    <property type="entry name" value="Spectrin repeat"/>
    <property type="match status" value="4"/>
</dbReference>
<feature type="coiled-coil region" evidence="11">
    <location>
        <begin position="620"/>
        <end position="647"/>
    </location>
</feature>
<keyword evidence="8" id="KW-0106">Calcium</keyword>
<keyword evidence="5" id="KW-0597">Phosphoprotein</keyword>
<reference evidence="14 15" key="1">
    <citation type="submission" date="2024-10" db="EMBL/GenBank/DDBJ databases">
        <authorList>
            <person name="Kim D."/>
        </authorList>
    </citation>
    <scope>NUCLEOTIDE SEQUENCE [LARGE SCALE GENOMIC DNA]</scope>
    <source>
        <strain evidence="14">BH-2024</strain>
    </source>
</reference>
<dbReference type="Gene3D" id="1.10.238.10">
    <property type="entry name" value="EF-hand"/>
    <property type="match status" value="2"/>
</dbReference>
<dbReference type="InterPro" id="IPR018159">
    <property type="entry name" value="Spectrin/alpha-actinin"/>
</dbReference>
<keyword evidence="4" id="KW-0963">Cytoplasm</keyword>
<dbReference type="GO" id="GO:0046872">
    <property type="term" value="F:metal ion binding"/>
    <property type="evidence" value="ECO:0007669"/>
    <property type="project" value="UniProtKB-KW"/>
</dbReference>
<dbReference type="GO" id="GO:0016328">
    <property type="term" value="C:lateral plasma membrane"/>
    <property type="evidence" value="ECO:0007669"/>
    <property type="project" value="UniProtKB-ARBA"/>
</dbReference>
<dbReference type="PROSITE" id="PS50222">
    <property type="entry name" value="EF_HAND_2"/>
    <property type="match status" value="2"/>
</dbReference>
<dbReference type="InterPro" id="IPR011992">
    <property type="entry name" value="EF-hand-dom_pair"/>
</dbReference>
<dbReference type="GO" id="GO:0003779">
    <property type="term" value="F:actin binding"/>
    <property type="evidence" value="ECO:0007669"/>
    <property type="project" value="UniProtKB-KW"/>
</dbReference>
<evidence type="ECO:0000256" key="10">
    <source>
        <dbReference type="ARBA" id="ARBA00023212"/>
    </source>
</evidence>
<dbReference type="InterPro" id="IPR014837">
    <property type="entry name" value="EF-hand_Ca_insen"/>
</dbReference>
<dbReference type="GO" id="GO:0051693">
    <property type="term" value="P:actin filament capping"/>
    <property type="evidence" value="ECO:0007669"/>
    <property type="project" value="UniProtKB-KW"/>
</dbReference>
<dbReference type="InterPro" id="IPR002048">
    <property type="entry name" value="EF_hand_dom"/>
</dbReference>
<dbReference type="PROSITE" id="PS00018">
    <property type="entry name" value="EF_HAND_1"/>
    <property type="match status" value="1"/>
</dbReference>
<evidence type="ECO:0000256" key="1">
    <source>
        <dbReference type="ARBA" id="ARBA00004245"/>
    </source>
</evidence>
<keyword evidence="10" id="KW-0206">Cytoskeleton</keyword>
<dbReference type="FunFam" id="1.20.58.60:FF:000020">
    <property type="entry name" value="Spectrin alpha chain, non-erythrocytic 1"/>
    <property type="match status" value="1"/>
</dbReference>
<keyword evidence="3" id="KW-0117">Actin capping</keyword>
<protein>
    <recommendedName>
        <fullName evidence="13">EF-hand domain-containing protein</fullName>
    </recommendedName>
</protein>
<dbReference type="GO" id="GO:0007026">
    <property type="term" value="P:negative regulation of microtubule depolymerization"/>
    <property type="evidence" value="ECO:0007669"/>
    <property type="project" value="UniProtKB-ARBA"/>
</dbReference>
<feature type="domain" description="EF-hand" evidence="13">
    <location>
        <begin position="705"/>
        <end position="740"/>
    </location>
</feature>
<feature type="domain" description="EF-hand" evidence="13">
    <location>
        <begin position="748"/>
        <end position="783"/>
    </location>
</feature>
<dbReference type="Pfam" id="PF13499">
    <property type="entry name" value="EF-hand_7"/>
    <property type="match status" value="1"/>
</dbReference>
<dbReference type="AlphaFoldDB" id="A0ABD2LSW4"/>
<feature type="coiled-coil region" evidence="11">
    <location>
        <begin position="414"/>
        <end position="460"/>
    </location>
</feature>
<evidence type="ECO:0000256" key="4">
    <source>
        <dbReference type="ARBA" id="ARBA00022490"/>
    </source>
</evidence>
<evidence type="ECO:0000256" key="7">
    <source>
        <dbReference type="ARBA" id="ARBA00022737"/>
    </source>
</evidence>
<dbReference type="GO" id="GO:0042062">
    <property type="term" value="P:long-term strengthening of neuromuscular junction"/>
    <property type="evidence" value="ECO:0007669"/>
    <property type="project" value="UniProtKB-ARBA"/>
</dbReference>
<name>A0ABD2LSW4_9BILA</name>
<dbReference type="GO" id="GO:0045169">
    <property type="term" value="C:fusome"/>
    <property type="evidence" value="ECO:0007669"/>
    <property type="project" value="UniProtKB-ARBA"/>
</dbReference>
<proteinExistence type="inferred from homology"/>
<keyword evidence="7" id="KW-0677">Repeat</keyword>
<comment type="subcellular location">
    <subcellularLocation>
        <location evidence="1">Cytoplasm</location>
        <location evidence="1">Cytoskeleton</location>
    </subcellularLocation>
</comment>
<keyword evidence="6" id="KW-0479">Metal-binding</keyword>
<evidence type="ECO:0000256" key="3">
    <source>
        <dbReference type="ARBA" id="ARBA00022467"/>
    </source>
</evidence>
<dbReference type="FunFam" id="1.20.58.60:FF:000078">
    <property type="entry name" value="Spectrin alpha chain, non-erythrocytic 1"/>
    <property type="match status" value="1"/>
</dbReference>
<dbReference type="EMBL" id="JBICBT010000290">
    <property type="protein sequence ID" value="KAL3118198.1"/>
    <property type="molecule type" value="Genomic_DNA"/>
</dbReference>
<sequence length="855" mass="99031">MWLEGAEPAGVPPRLSARPSMEPNGNKLVKDGRRRKNAIDLKEANKQIARSFQAAVKGPRVVLAGQRSKKHCSPPEDYGRPRTLASIEKFVEKKSINCWTARNPIRSHMPTAVEEYEPTGRDALARDSADVRREKLNKAITVHQFLRDIDEEESWIKEKKLLVSSDDYGRDLAGVQNLRRKHRRFGTELDTHKPQVEVVRSKGLELAQSSEIGVPEIERRIKALEQSWTQMVELAEDRHKKLQESEEFQNFIGRVEEEEAWLNEKQTDTQLANVGENIAAVQGLLKKHDTSRVNSGGAWHGTLGGLQDWSKRETLINSGNHHAKNIGTRTEQLLKHLILIKELAVQRLQKLRDNNAYMQFMWKCDVVESWIGDKEPHVRSADFGRDLSSVQLLVNKQDIDNGLNNFEHEGIQRVTELKDQLLEAEHEQSAAIEQRHRAVIQRWQQLLANSLERRRKLNEAQAHFKQIEDLYLTFAKKASAFNSWFENAEEDLTDPVRCNSLEEIRALREAHTEFQKSLVGAEDDFRQLQELDRQIKSYNVGPNPYTWFTIEALSEGLGKICKSSLLLATAHSIIKERELELQKEHRRQEDNDKLRREFARQANEFHQWLADTRGEMMEASGSLEQQLDTIRRNAQDIKAQRAKLKKVEDLGALLEEHLILDNRYTEHSTVGLAQAWDQLDQLAMRMQHNLEQQIQARNQSGVSEEALREFSMMFRHFDREKLGRLDHQQFKSCLRALGYDLPMVDEGQPEPEFQRILDVVDPNRDGYVTLQEFMAFMINKETENVRSSDEIEMAFRALSKEYRPYVFAEELFANLTQEQAQYCKQRMKPYVDAASGRTIENALDFEQFVHSMFMN</sequence>
<dbReference type="SMART" id="SM01184">
    <property type="entry name" value="efhand_Ca_insen"/>
    <property type="match status" value="1"/>
</dbReference>
<evidence type="ECO:0000256" key="12">
    <source>
        <dbReference type="SAM" id="MobiDB-lite"/>
    </source>
</evidence>
<evidence type="ECO:0000256" key="5">
    <source>
        <dbReference type="ARBA" id="ARBA00022553"/>
    </source>
</evidence>
<comment type="similarity">
    <text evidence="2">Belongs to the spectrin family.</text>
</comment>
<gene>
    <name evidence="14" type="ORF">niasHT_004080</name>
</gene>
<evidence type="ECO:0000256" key="11">
    <source>
        <dbReference type="SAM" id="Coils"/>
    </source>
</evidence>